<dbReference type="KEGG" id="cts:Ctha_1550"/>
<evidence type="ECO:0000256" key="7">
    <source>
        <dbReference type="ARBA" id="ARBA00023239"/>
    </source>
</evidence>
<evidence type="ECO:0000256" key="8">
    <source>
        <dbReference type="HAMAP-Rule" id="MF_00917"/>
    </source>
</evidence>
<keyword evidence="2 8" id="KW-0949">S-adenosyl-L-methionine</keyword>
<reference evidence="10 11" key="1">
    <citation type="submission" date="2008-06" db="EMBL/GenBank/DDBJ databases">
        <title>Complete sequence of Chloroherpeton thalassium ATCC 35110.</title>
        <authorList>
            <consortium name="US DOE Joint Genome Institute"/>
            <person name="Lucas S."/>
            <person name="Copeland A."/>
            <person name="Lapidus A."/>
            <person name="Glavina del Rio T."/>
            <person name="Dalin E."/>
            <person name="Tice H."/>
            <person name="Bruce D."/>
            <person name="Goodwin L."/>
            <person name="Pitluck S."/>
            <person name="Schmutz J."/>
            <person name="Larimer F."/>
            <person name="Land M."/>
            <person name="Hauser L."/>
            <person name="Kyrpides N."/>
            <person name="Mikhailova N."/>
            <person name="Liu Z."/>
            <person name="Li T."/>
            <person name="Zhao F."/>
            <person name="Overmann J."/>
            <person name="Bryant D.A."/>
            <person name="Richardson P."/>
        </authorList>
    </citation>
    <scope>NUCLEOTIDE SEQUENCE [LARGE SCALE GENOMIC DNA]</scope>
    <source>
        <strain evidence="11">ATCC 35110 / GB-78</strain>
    </source>
</reference>
<sequence>MLKVNEIFHSIQGESSKAGWPCVFIRLSGCDLRCSYCDTGYAFFDGKEFSQEEILEQVAFYKTRLVEITGGEPLLQPNVYPLMTALCEAGYEVLLETGGHHDVEKVDPRVYKIIDIKTPSSEMSEWNCYRNLELSIAEAKSGVLKTEFKIVLSSEGDYRWAKNLIERYDLARFVPVIFSAAFGALHPRQIAEWILADHLPVRLQLQLHKYIWPADMRGV</sequence>
<dbReference type="SUPFAM" id="SSF102114">
    <property type="entry name" value="Radical SAM enzymes"/>
    <property type="match status" value="1"/>
</dbReference>
<evidence type="ECO:0000313" key="10">
    <source>
        <dbReference type="EMBL" id="ACF14009.1"/>
    </source>
</evidence>
<comment type="cofactor">
    <cofactor evidence="8">
        <name>S-adenosyl-L-methionine</name>
        <dbReference type="ChEBI" id="CHEBI:59789"/>
    </cofactor>
    <text evidence="8">Binds 1 S-adenosyl-L-methionine per subunit.</text>
</comment>
<dbReference type="EMBL" id="CP001100">
    <property type="protein sequence ID" value="ACF14009.1"/>
    <property type="molecule type" value="Genomic_DNA"/>
</dbReference>
<dbReference type="InterPro" id="IPR024924">
    <property type="entry name" value="7-CO-7-deazaguanine_synth-like"/>
</dbReference>
<proteinExistence type="inferred from homology"/>
<keyword evidence="8" id="KW-0671">Queuosine biosynthesis</keyword>
<evidence type="ECO:0000256" key="5">
    <source>
        <dbReference type="ARBA" id="ARBA00023004"/>
    </source>
</evidence>
<evidence type="ECO:0000256" key="1">
    <source>
        <dbReference type="ARBA" id="ARBA00022485"/>
    </source>
</evidence>
<feature type="binding site" evidence="8">
    <location>
        <position position="30"/>
    </location>
    <ligand>
        <name>[4Fe-4S] cluster</name>
        <dbReference type="ChEBI" id="CHEBI:49883"/>
        <note>4Fe-4S-S-AdoMet</note>
    </ligand>
</feature>
<dbReference type="GO" id="GO:0016840">
    <property type="term" value="F:carbon-nitrogen lyase activity"/>
    <property type="evidence" value="ECO:0007669"/>
    <property type="project" value="UniProtKB-UniRule"/>
</dbReference>
<comment type="cofactor">
    <cofactor evidence="8">
        <name>Mg(2+)</name>
        <dbReference type="ChEBI" id="CHEBI:18420"/>
    </cofactor>
</comment>
<comment type="caution">
    <text evidence="8">Lacks conserved residue(s) required for the propagation of feature annotation.</text>
</comment>
<feature type="binding site" evidence="8">
    <location>
        <position position="69"/>
    </location>
    <ligand>
        <name>substrate</name>
    </ligand>
</feature>
<feature type="domain" description="Radical SAM core" evidence="9">
    <location>
        <begin position="17"/>
        <end position="214"/>
    </location>
</feature>
<feature type="binding site" evidence="8">
    <location>
        <position position="39"/>
    </location>
    <ligand>
        <name>Mg(2+)</name>
        <dbReference type="ChEBI" id="CHEBI:18420"/>
    </ligand>
</feature>
<keyword evidence="11" id="KW-1185">Reference proteome</keyword>
<feature type="binding site" evidence="8">
    <location>
        <position position="34"/>
    </location>
    <ligand>
        <name>[4Fe-4S] cluster</name>
        <dbReference type="ChEBI" id="CHEBI:49883"/>
        <note>4Fe-4S-S-AdoMet</note>
    </ligand>
</feature>
<dbReference type="Gene3D" id="3.20.20.70">
    <property type="entry name" value="Aldolase class I"/>
    <property type="match status" value="1"/>
</dbReference>
<dbReference type="AlphaFoldDB" id="B3QS64"/>
<dbReference type="PROSITE" id="PS51918">
    <property type="entry name" value="RADICAL_SAM"/>
    <property type="match status" value="1"/>
</dbReference>
<evidence type="ECO:0000256" key="2">
    <source>
        <dbReference type="ARBA" id="ARBA00022691"/>
    </source>
</evidence>
<comment type="cofactor">
    <cofactor evidence="8">
        <name>[4Fe-4S] cluster</name>
        <dbReference type="ChEBI" id="CHEBI:49883"/>
    </cofactor>
    <text evidence="8">Binds 1 [4Fe-4S] cluster. The cluster is coordinated with 3 cysteines and an exchangeable S-adenosyl-L-methionine.</text>
</comment>
<dbReference type="Pfam" id="PF04055">
    <property type="entry name" value="Radical_SAM"/>
    <property type="match status" value="1"/>
</dbReference>
<keyword evidence="1 8" id="KW-0004">4Fe-4S</keyword>
<dbReference type="EC" id="4.3.99.3" evidence="8"/>
<keyword evidence="7 8" id="KW-0456">Lyase</keyword>
<dbReference type="RefSeq" id="WP_012500093.1">
    <property type="nucleotide sequence ID" value="NC_011026.1"/>
</dbReference>
<evidence type="ECO:0000256" key="3">
    <source>
        <dbReference type="ARBA" id="ARBA00022723"/>
    </source>
</evidence>
<comment type="similarity">
    <text evidence="8">Belongs to the radical SAM superfamily. 7-carboxy-7-deazaguanine synthase family.</text>
</comment>
<dbReference type="PIRSF" id="PIRSF000370">
    <property type="entry name" value="QueE"/>
    <property type="match status" value="1"/>
</dbReference>
<dbReference type="GO" id="GO:0000287">
    <property type="term" value="F:magnesium ion binding"/>
    <property type="evidence" value="ECO:0007669"/>
    <property type="project" value="UniProtKB-UniRule"/>
</dbReference>
<feature type="binding site" evidence="8">
    <location>
        <position position="37"/>
    </location>
    <ligand>
        <name>[4Fe-4S] cluster</name>
        <dbReference type="ChEBI" id="CHEBI:49883"/>
        <note>4Fe-4S-S-AdoMet</note>
    </ligand>
</feature>
<evidence type="ECO:0000256" key="6">
    <source>
        <dbReference type="ARBA" id="ARBA00023014"/>
    </source>
</evidence>
<keyword evidence="5 8" id="KW-0408">Iron</keyword>
<dbReference type="InterPro" id="IPR013785">
    <property type="entry name" value="Aldolase_TIM"/>
</dbReference>
<comment type="pathway">
    <text evidence="8">Purine metabolism; 7-cyano-7-deazaguanine biosynthesis.</text>
</comment>
<dbReference type="CDD" id="cd01335">
    <property type="entry name" value="Radical_SAM"/>
    <property type="match status" value="1"/>
</dbReference>
<feature type="binding site" evidence="8">
    <location>
        <begin position="36"/>
        <end position="38"/>
    </location>
    <ligand>
        <name>S-adenosyl-L-methionine</name>
        <dbReference type="ChEBI" id="CHEBI:59789"/>
    </ligand>
</feature>
<dbReference type="UniPathway" id="UPA00391"/>
<dbReference type="SFLD" id="SFLDS00029">
    <property type="entry name" value="Radical_SAM"/>
    <property type="match status" value="1"/>
</dbReference>
<feature type="binding site" evidence="8">
    <location>
        <position position="71"/>
    </location>
    <ligand>
        <name>S-adenosyl-L-methionine</name>
        <dbReference type="ChEBI" id="CHEBI:59789"/>
    </ligand>
</feature>
<dbReference type="eggNOG" id="COG0602">
    <property type="taxonomic scope" value="Bacteria"/>
</dbReference>
<dbReference type="PANTHER" id="PTHR42836">
    <property type="entry name" value="7-CARBOXY-7-DEAZAGUANINE SYNTHASE"/>
    <property type="match status" value="1"/>
</dbReference>
<protein>
    <recommendedName>
        <fullName evidence="8">7-carboxy-7-deazaguanine synthase</fullName>
        <shortName evidence="8">CDG synthase</shortName>
        <ecNumber evidence="8">4.3.99.3</ecNumber>
    </recommendedName>
    <alternativeName>
        <fullName evidence="8">Queuosine biosynthesis protein QueE</fullName>
    </alternativeName>
</protein>
<evidence type="ECO:0000313" key="11">
    <source>
        <dbReference type="Proteomes" id="UP000001208"/>
    </source>
</evidence>
<comment type="subunit">
    <text evidence="8">Homodimer.</text>
</comment>
<feature type="binding site" evidence="8">
    <location>
        <begin position="11"/>
        <end position="13"/>
    </location>
    <ligand>
        <name>substrate</name>
    </ligand>
</feature>
<evidence type="ECO:0000256" key="4">
    <source>
        <dbReference type="ARBA" id="ARBA00022842"/>
    </source>
</evidence>
<dbReference type="HAMAP" id="MF_00917">
    <property type="entry name" value="QueE"/>
    <property type="match status" value="1"/>
</dbReference>
<gene>
    <name evidence="8" type="primary">queE</name>
    <name evidence="10" type="ordered locus">Ctha_1550</name>
</gene>
<keyword evidence="3 8" id="KW-0479">Metal-binding</keyword>
<evidence type="ECO:0000259" key="9">
    <source>
        <dbReference type="PROSITE" id="PS51918"/>
    </source>
</evidence>
<name>B3QS64_CHLT3</name>
<dbReference type="GO" id="GO:0051539">
    <property type="term" value="F:4 iron, 4 sulfur cluster binding"/>
    <property type="evidence" value="ECO:0007669"/>
    <property type="project" value="UniProtKB-UniRule"/>
</dbReference>
<dbReference type="GO" id="GO:1904047">
    <property type="term" value="F:S-adenosyl-L-methionine binding"/>
    <property type="evidence" value="ECO:0007669"/>
    <property type="project" value="UniProtKB-UniRule"/>
</dbReference>
<dbReference type="InterPro" id="IPR058240">
    <property type="entry name" value="rSAM_sf"/>
</dbReference>
<keyword evidence="4 8" id="KW-0460">Magnesium</keyword>
<keyword evidence="6 8" id="KW-0411">Iron-sulfur</keyword>
<comment type="function">
    <text evidence="8">Catalyzes the complex heterocyclic radical-mediated conversion of 6-carboxy-5,6,7,8-tetrahydropterin (CPH4) to 7-carboxy-7-deazaguanine (CDG), a step common to the biosynthetic pathways of all 7-deazapurine-containing compounds.</text>
</comment>
<dbReference type="GO" id="GO:0008616">
    <property type="term" value="P:tRNA queuosine(34) biosynthetic process"/>
    <property type="evidence" value="ECO:0007669"/>
    <property type="project" value="UniProtKB-UniRule"/>
</dbReference>
<dbReference type="InterPro" id="IPR007197">
    <property type="entry name" value="rSAM"/>
</dbReference>
<dbReference type="Proteomes" id="UP000001208">
    <property type="component" value="Chromosome"/>
</dbReference>
<dbReference type="STRING" id="517418.Ctha_1550"/>
<comment type="catalytic activity">
    <reaction evidence="8">
        <text>6-carboxy-5,6,7,8-tetrahydropterin + H(+) = 7-carboxy-7-carbaguanine + NH4(+)</text>
        <dbReference type="Rhea" id="RHEA:27974"/>
        <dbReference type="ChEBI" id="CHEBI:15378"/>
        <dbReference type="ChEBI" id="CHEBI:28938"/>
        <dbReference type="ChEBI" id="CHEBI:61032"/>
        <dbReference type="ChEBI" id="CHEBI:61036"/>
        <dbReference type="EC" id="4.3.99.3"/>
    </reaction>
</comment>
<organism evidence="10 11">
    <name type="scientific">Chloroherpeton thalassium (strain ATCC 35110 / GB-78)</name>
    <dbReference type="NCBI Taxonomy" id="517418"/>
    <lineage>
        <taxon>Bacteria</taxon>
        <taxon>Pseudomonadati</taxon>
        <taxon>Chlorobiota</taxon>
        <taxon>Chlorobiia</taxon>
        <taxon>Chlorobiales</taxon>
        <taxon>Chloroherpetonaceae</taxon>
        <taxon>Chloroherpeton</taxon>
    </lineage>
</organism>
<dbReference type="HOGENOM" id="CLU_066739_2_0_10"/>
<dbReference type="PANTHER" id="PTHR42836:SF1">
    <property type="entry name" value="7-CARBOXY-7-DEAZAGUANINE SYNTHASE"/>
    <property type="match status" value="1"/>
</dbReference>
<accession>B3QS64</accession>
<feature type="binding site" evidence="8">
    <location>
        <position position="26"/>
    </location>
    <ligand>
        <name>substrate</name>
    </ligand>
</feature>